<organism evidence="2 3">
    <name type="scientific">Polyangium fumosum</name>
    <dbReference type="NCBI Taxonomy" id="889272"/>
    <lineage>
        <taxon>Bacteria</taxon>
        <taxon>Pseudomonadati</taxon>
        <taxon>Myxococcota</taxon>
        <taxon>Polyangia</taxon>
        <taxon>Polyangiales</taxon>
        <taxon>Polyangiaceae</taxon>
        <taxon>Polyangium</taxon>
    </lineage>
</organism>
<gene>
    <name evidence="2" type="ORF">E8A74_22575</name>
</gene>
<dbReference type="RefSeq" id="WP_136931123.1">
    <property type="nucleotide sequence ID" value="NZ_SSMQ01000023.1"/>
</dbReference>
<evidence type="ECO:0000256" key="1">
    <source>
        <dbReference type="SAM" id="MobiDB-lite"/>
    </source>
</evidence>
<dbReference type="OrthoDB" id="651281at2"/>
<dbReference type="InterPro" id="IPR011990">
    <property type="entry name" value="TPR-like_helical_dom_sf"/>
</dbReference>
<sequence>MIKALQIRAHVLQLIGLQEESVRVSREALALSTSAGHRLSMAVSRLRLGKALHAMGALEEALVHLQGALEDFEALDIPQGRAVALDEIADIHLARGQLDEALRIRRDEELPLYARIGEVQGLVISRTKVAMTLLARNAPGDREEAARLLRLSYADAERLQLPQAEQIRKVQQEHGLPPEDPPPRP</sequence>
<evidence type="ECO:0000313" key="2">
    <source>
        <dbReference type="EMBL" id="TKD05053.1"/>
    </source>
</evidence>
<dbReference type="EMBL" id="SSMQ01000023">
    <property type="protein sequence ID" value="TKD05053.1"/>
    <property type="molecule type" value="Genomic_DNA"/>
</dbReference>
<reference evidence="2 3" key="1">
    <citation type="submission" date="2019-04" db="EMBL/GenBank/DDBJ databases">
        <authorList>
            <person name="Li Y."/>
            <person name="Wang J."/>
        </authorList>
    </citation>
    <scope>NUCLEOTIDE SEQUENCE [LARGE SCALE GENOMIC DNA]</scope>
    <source>
        <strain evidence="2 3">DSM 14668</strain>
    </source>
</reference>
<dbReference type="Proteomes" id="UP000309215">
    <property type="component" value="Unassembled WGS sequence"/>
</dbReference>
<dbReference type="AlphaFoldDB" id="A0A4U1J9J2"/>
<comment type="caution">
    <text evidence="2">The sequence shown here is derived from an EMBL/GenBank/DDBJ whole genome shotgun (WGS) entry which is preliminary data.</text>
</comment>
<dbReference type="Gene3D" id="1.25.40.10">
    <property type="entry name" value="Tetratricopeptide repeat domain"/>
    <property type="match status" value="1"/>
</dbReference>
<evidence type="ECO:0000313" key="3">
    <source>
        <dbReference type="Proteomes" id="UP000309215"/>
    </source>
</evidence>
<accession>A0A4U1J9J2</accession>
<keyword evidence="3" id="KW-1185">Reference proteome</keyword>
<proteinExistence type="predicted"/>
<protein>
    <recommendedName>
        <fullName evidence="4">Tetratricopeptide repeat protein</fullName>
    </recommendedName>
</protein>
<evidence type="ECO:0008006" key="4">
    <source>
        <dbReference type="Google" id="ProtNLM"/>
    </source>
</evidence>
<name>A0A4U1J9J2_9BACT</name>
<feature type="region of interest" description="Disordered" evidence="1">
    <location>
        <begin position="164"/>
        <end position="185"/>
    </location>
</feature>
<dbReference type="SUPFAM" id="SSF48452">
    <property type="entry name" value="TPR-like"/>
    <property type="match status" value="1"/>
</dbReference>